<dbReference type="InterPro" id="IPR036390">
    <property type="entry name" value="WH_DNA-bd_sf"/>
</dbReference>
<evidence type="ECO:0000313" key="5">
    <source>
        <dbReference type="EMBL" id="KAI7725136.1"/>
    </source>
</evidence>
<dbReference type="GO" id="GO:0006952">
    <property type="term" value="P:defense response"/>
    <property type="evidence" value="ECO:0007669"/>
    <property type="project" value="InterPro"/>
</dbReference>
<organism evidence="5 6">
    <name type="scientific">Ambrosia artemisiifolia</name>
    <name type="common">Common ragweed</name>
    <dbReference type="NCBI Taxonomy" id="4212"/>
    <lineage>
        <taxon>Eukaryota</taxon>
        <taxon>Viridiplantae</taxon>
        <taxon>Streptophyta</taxon>
        <taxon>Embryophyta</taxon>
        <taxon>Tracheophyta</taxon>
        <taxon>Spermatophyta</taxon>
        <taxon>Magnoliopsida</taxon>
        <taxon>eudicotyledons</taxon>
        <taxon>Gunneridae</taxon>
        <taxon>Pentapetalae</taxon>
        <taxon>asterids</taxon>
        <taxon>campanulids</taxon>
        <taxon>Asterales</taxon>
        <taxon>Asteraceae</taxon>
        <taxon>Asteroideae</taxon>
        <taxon>Heliantheae alliance</taxon>
        <taxon>Heliantheae</taxon>
        <taxon>Ambrosia</taxon>
    </lineage>
</organism>
<dbReference type="SUPFAM" id="SSF52540">
    <property type="entry name" value="P-loop containing nucleoside triphosphate hydrolases"/>
    <property type="match status" value="1"/>
</dbReference>
<dbReference type="Pfam" id="PF23282">
    <property type="entry name" value="WHD_ROQ1"/>
    <property type="match status" value="1"/>
</dbReference>
<dbReference type="InterPro" id="IPR002182">
    <property type="entry name" value="NB-ARC"/>
</dbReference>
<dbReference type="EMBL" id="JAMZMK010012049">
    <property type="protein sequence ID" value="KAI7725136.1"/>
    <property type="molecule type" value="Genomic_DNA"/>
</dbReference>
<name>A0AAD5BMH5_AMBAR</name>
<dbReference type="InterPro" id="IPR058192">
    <property type="entry name" value="WHD_ROQ1-like"/>
</dbReference>
<dbReference type="InterPro" id="IPR042197">
    <property type="entry name" value="Apaf_helical"/>
</dbReference>
<dbReference type="PANTHER" id="PTHR11017">
    <property type="entry name" value="LEUCINE-RICH REPEAT-CONTAINING PROTEIN"/>
    <property type="match status" value="1"/>
</dbReference>
<dbReference type="InterPro" id="IPR044974">
    <property type="entry name" value="Disease_R_plants"/>
</dbReference>
<feature type="domain" description="Disease resistance protein Roq1-like winged-helix" evidence="4">
    <location>
        <begin position="295"/>
        <end position="362"/>
    </location>
</feature>
<evidence type="ECO:0000259" key="4">
    <source>
        <dbReference type="Pfam" id="PF23282"/>
    </source>
</evidence>
<keyword evidence="2" id="KW-0677">Repeat</keyword>
<dbReference type="AlphaFoldDB" id="A0AAD5BMH5"/>
<dbReference type="Proteomes" id="UP001206925">
    <property type="component" value="Unassembled WGS sequence"/>
</dbReference>
<evidence type="ECO:0000256" key="2">
    <source>
        <dbReference type="ARBA" id="ARBA00022737"/>
    </source>
</evidence>
<dbReference type="InterPro" id="IPR027417">
    <property type="entry name" value="P-loop_NTPase"/>
</dbReference>
<dbReference type="Gene3D" id="1.10.8.430">
    <property type="entry name" value="Helical domain of apoptotic protease-activating factors"/>
    <property type="match status" value="1"/>
</dbReference>
<dbReference type="GO" id="GO:0043531">
    <property type="term" value="F:ADP binding"/>
    <property type="evidence" value="ECO:0007669"/>
    <property type="project" value="InterPro"/>
</dbReference>
<evidence type="ECO:0000313" key="6">
    <source>
        <dbReference type="Proteomes" id="UP001206925"/>
    </source>
</evidence>
<evidence type="ECO:0000259" key="3">
    <source>
        <dbReference type="Pfam" id="PF00931"/>
    </source>
</evidence>
<feature type="domain" description="NB-ARC" evidence="3">
    <location>
        <begin position="37"/>
        <end position="211"/>
    </location>
</feature>
<accession>A0AAD5BMH5</accession>
<protein>
    <recommendedName>
        <fullName evidence="7">NB-ARC domain-containing protein</fullName>
    </recommendedName>
</protein>
<dbReference type="Pfam" id="PF00931">
    <property type="entry name" value="NB-ARC"/>
    <property type="match status" value="1"/>
</dbReference>
<gene>
    <name evidence="5" type="ORF">M8C21_021696</name>
</gene>
<proteinExistence type="predicted"/>
<dbReference type="SUPFAM" id="SSF46785">
    <property type="entry name" value="Winged helix' DNA-binding domain"/>
    <property type="match status" value="1"/>
</dbReference>
<dbReference type="PRINTS" id="PR00364">
    <property type="entry name" value="DISEASERSIST"/>
</dbReference>
<comment type="caution">
    <text evidence="5">The sequence shown here is derived from an EMBL/GenBank/DDBJ whole genome shotgun (WGS) entry which is preliminary data.</text>
</comment>
<reference evidence="5" key="1">
    <citation type="submission" date="2022-06" db="EMBL/GenBank/DDBJ databases">
        <title>Uncovering the hologenomic basis of an extraordinary plant invasion.</title>
        <authorList>
            <person name="Bieker V.C."/>
            <person name="Martin M.D."/>
            <person name="Gilbert T."/>
            <person name="Hodgins K."/>
            <person name="Battlay P."/>
            <person name="Petersen B."/>
            <person name="Wilson J."/>
        </authorList>
    </citation>
    <scope>NUCLEOTIDE SEQUENCE</scope>
    <source>
        <strain evidence="5">AA19_3_7</strain>
        <tissue evidence="5">Leaf</tissue>
    </source>
</reference>
<evidence type="ECO:0008006" key="7">
    <source>
        <dbReference type="Google" id="ProtNLM"/>
    </source>
</evidence>
<dbReference type="Gene3D" id="3.40.50.300">
    <property type="entry name" value="P-loop containing nucleotide triphosphate hydrolases"/>
    <property type="match status" value="1"/>
</dbReference>
<evidence type="ECO:0000256" key="1">
    <source>
        <dbReference type="ARBA" id="ARBA00022614"/>
    </source>
</evidence>
<dbReference type="PANTHER" id="PTHR11017:SF492">
    <property type="entry name" value="TIR DOMAIN, P-LOOP CONTAINING NUCLEOSIDE TRIPHOSPHATE HYDROLASE"/>
    <property type="match status" value="1"/>
</dbReference>
<sequence length="420" mass="47239">MVASGPETEFIAKIVDTIDHELDLKLMSTPAHLTGMETRAEDINSWLKNEHSNTNVIAICGMGGIGKTTLAQYVYNLNKHNFESTCFLEEVGKHFKETYGVLGLQKQLLTDMLGGKNKMISCVAEGTAKINEVLQMKKVLIVLDDIDEHEELGTLLGTNVVHTQSKIIVTTRLLNIQSWFDSIFWRCHVHELTLLNDHESLEVLSCHAFGSKLPLNGFCDLAIELAGYCGGNPLALKILGSSLYVSAHDSRERNSIIEIWRSRLNLLSSFKGDLDYKIQGVLQKSFDSLPHACYKELFLHIVVFFVGEDQDFVIKILEHDLYAKVGIRTLINRCLLTVSSKNKLMMHQLLQDMGRTILREDSKDPEKHARVWCSDEAYRMLTKGDVSETIEGLTLDTRKLKKGTKVSQGGEQVCSTYEMS</sequence>
<keyword evidence="6" id="KW-1185">Reference proteome</keyword>
<keyword evidence="1" id="KW-0433">Leucine-rich repeat</keyword>